<name>A0A084BCN1_STACB</name>
<sequence>MFIFRIHESRSVISDAFSLAVLHLVYATGGRFLETTGETGNFYPEKHYQKALDHLEEICGFHDVRTIQVLLLLSIYSLRSPKGPGAWTYVGLAIRQCIEMGMHRKIQDRMSMRLLEYEIRKRVFWCCYCLDRQVSIILGRPFAICDRDIDVDLPLDVDARIDDPDELDRVVAAIESADPSVERLQTDLTAFIYITKLRQIESRIQRTIYRVDRPFSAATKLEVEKFIEELDQWKDSMPTQNGHRPNGVEPPFVDDYDYYMVYYYKCIRFLLHSVILSPELAETRFLKKCAEACGGVCQTYKKLHQTVPVGFSLMALHSVFLAGLTLLYCTWAAPKEIFNISNSNAISSCSIILYIITERWKGAQKYRDVFEAIKQSVLDSIDEGQYEPRKVIESLKPRLDTTMETVMSSEGVRGEVPSLVLEMAGGTGMLENSGLDSFGYDAGGIDGVQNRFMFPDIDSALPMDSMMVDFHTPGAFTAMELGGNVEEWQMHHGSI</sequence>
<dbReference type="GO" id="GO:0008270">
    <property type="term" value="F:zinc ion binding"/>
    <property type="evidence" value="ECO:0007669"/>
    <property type="project" value="InterPro"/>
</dbReference>
<evidence type="ECO:0000256" key="7">
    <source>
        <dbReference type="ARBA" id="ARBA00023242"/>
    </source>
</evidence>
<keyword evidence="6" id="KW-0804">Transcription</keyword>
<evidence type="ECO:0000313" key="10">
    <source>
        <dbReference type="Proteomes" id="UP000028045"/>
    </source>
</evidence>
<dbReference type="GO" id="GO:0006351">
    <property type="term" value="P:DNA-templated transcription"/>
    <property type="evidence" value="ECO:0007669"/>
    <property type="project" value="InterPro"/>
</dbReference>
<dbReference type="GO" id="GO:0000981">
    <property type="term" value="F:DNA-binding transcription factor activity, RNA polymerase II-specific"/>
    <property type="evidence" value="ECO:0007669"/>
    <property type="project" value="TreeGrafter"/>
</dbReference>
<evidence type="ECO:0000256" key="1">
    <source>
        <dbReference type="ARBA" id="ARBA00004123"/>
    </source>
</evidence>
<keyword evidence="3" id="KW-0862">Zinc</keyword>
<keyword evidence="10" id="KW-1185">Reference proteome</keyword>
<keyword evidence="4" id="KW-0805">Transcription regulation</keyword>
<evidence type="ECO:0000313" key="9">
    <source>
        <dbReference type="EMBL" id="KEY75310.1"/>
    </source>
</evidence>
<dbReference type="InterPro" id="IPR007219">
    <property type="entry name" value="XnlR_reg_dom"/>
</dbReference>
<evidence type="ECO:0000259" key="8">
    <source>
        <dbReference type="SMART" id="SM00906"/>
    </source>
</evidence>
<dbReference type="SMART" id="SM00906">
    <property type="entry name" value="Fungal_trans"/>
    <property type="match status" value="1"/>
</dbReference>
<dbReference type="InterPro" id="IPR052202">
    <property type="entry name" value="Yeast_MetPath_Reg"/>
</dbReference>
<comment type="subcellular location">
    <subcellularLocation>
        <location evidence="1">Nucleus</location>
    </subcellularLocation>
</comment>
<evidence type="ECO:0000256" key="3">
    <source>
        <dbReference type="ARBA" id="ARBA00022833"/>
    </source>
</evidence>
<accession>A0A084BCN1</accession>
<keyword evidence="2" id="KW-0479">Metal-binding</keyword>
<dbReference type="GO" id="GO:0045944">
    <property type="term" value="P:positive regulation of transcription by RNA polymerase II"/>
    <property type="evidence" value="ECO:0007669"/>
    <property type="project" value="TreeGrafter"/>
</dbReference>
<evidence type="ECO:0000256" key="6">
    <source>
        <dbReference type="ARBA" id="ARBA00023163"/>
    </source>
</evidence>
<proteinExistence type="predicted"/>
<dbReference type="EMBL" id="KL647377">
    <property type="protein sequence ID" value="KEY75310.1"/>
    <property type="molecule type" value="Genomic_DNA"/>
</dbReference>
<dbReference type="PANTHER" id="PTHR47782">
    <property type="entry name" value="ZN(II)2CYS6 TRANSCRIPTION FACTOR (EUROFUNG)-RELATED"/>
    <property type="match status" value="1"/>
</dbReference>
<evidence type="ECO:0000256" key="2">
    <source>
        <dbReference type="ARBA" id="ARBA00022723"/>
    </source>
</evidence>
<evidence type="ECO:0000256" key="5">
    <source>
        <dbReference type="ARBA" id="ARBA00023125"/>
    </source>
</evidence>
<gene>
    <name evidence="9" type="ORF">S7711_08483</name>
</gene>
<dbReference type="CDD" id="cd12148">
    <property type="entry name" value="fungal_TF_MHR"/>
    <property type="match status" value="1"/>
</dbReference>
<reference evidence="9 10" key="1">
    <citation type="journal article" date="2014" name="BMC Genomics">
        <title>Comparative genome sequencing reveals chemotype-specific gene clusters in the toxigenic black mold Stachybotrys.</title>
        <authorList>
            <person name="Semeiks J."/>
            <person name="Borek D."/>
            <person name="Otwinowski Z."/>
            <person name="Grishin N.V."/>
        </authorList>
    </citation>
    <scope>NUCLEOTIDE SEQUENCE [LARGE SCALE GENOMIC DNA]</scope>
    <source>
        <strain evidence="10">CBS 109288 / IBT 7711</strain>
    </source>
</reference>
<dbReference type="Proteomes" id="UP000028045">
    <property type="component" value="Unassembled WGS sequence"/>
</dbReference>
<dbReference type="OrthoDB" id="25921at2759"/>
<keyword evidence="7" id="KW-0539">Nucleus</keyword>
<dbReference type="AlphaFoldDB" id="A0A084BCN1"/>
<organism evidence="9 10">
    <name type="scientific">Stachybotrys chartarum (strain CBS 109288 / IBT 7711)</name>
    <name type="common">Toxic black mold</name>
    <name type="synonym">Stilbospora chartarum</name>
    <dbReference type="NCBI Taxonomy" id="1280523"/>
    <lineage>
        <taxon>Eukaryota</taxon>
        <taxon>Fungi</taxon>
        <taxon>Dikarya</taxon>
        <taxon>Ascomycota</taxon>
        <taxon>Pezizomycotina</taxon>
        <taxon>Sordariomycetes</taxon>
        <taxon>Hypocreomycetidae</taxon>
        <taxon>Hypocreales</taxon>
        <taxon>Stachybotryaceae</taxon>
        <taxon>Stachybotrys</taxon>
    </lineage>
</organism>
<dbReference type="HOGENOM" id="CLU_551163_0_0_1"/>
<dbReference type="GO" id="GO:0043565">
    <property type="term" value="F:sequence-specific DNA binding"/>
    <property type="evidence" value="ECO:0007669"/>
    <property type="project" value="TreeGrafter"/>
</dbReference>
<dbReference type="GO" id="GO:0005634">
    <property type="term" value="C:nucleus"/>
    <property type="evidence" value="ECO:0007669"/>
    <property type="project" value="UniProtKB-SubCell"/>
</dbReference>
<feature type="domain" description="Xylanolytic transcriptional activator regulatory" evidence="8">
    <location>
        <begin position="86"/>
        <end position="160"/>
    </location>
</feature>
<evidence type="ECO:0000256" key="4">
    <source>
        <dbReference type="ARBA" id="ARBA00023015"/>
    </source>
</evidence>
<keyword evidence="5" id="KW-0238">DNA-binding</keyword>
<dbReference type="PANTHER" id="PTHR47782:SF12">
    <property type="entry name" value="ZN(II)2CYS6 TRANSCRIPTION FACTOR (EUROFUNG)"/>
    <property type="match status" value="1"/>
</dbReference>
<dbReference type="Pfam" id="PF04082">
    <property type="entry name" value="Fungal_trans"/>
    <property type="match status" value="1"/>
</dbReference>
<protein>
    <recommendedName>
        <fullName evidence="8">Xylanolytic transcriptional activator regulatory domain-containing protein</fullName>
    </recommendedName>
</protein>